<protein>
    <submittedName>
        <fullName evidence="2">Uncharacterized protein</fullName>
    </submittedName>
</protein>
<name>A0AAD7ABQ9_9AGAR</name>
<proteinExistence type="predicted"/>
<organism evidence="2 3">
    <name type="scientific">Mycena albidolilacea</name>
    <dbReference type="NCBI Taxonomy" id="1033008"/>
    <lineage>
        <taxon>Eukaryota</taxon>
        <taxon>Fungi</taxon>
        <taxon>Dikarya</taxon>
        <taxon>Basidiomycota</taxon>
        <taxon>Agaricomycotina</taxon>
        <taxon>Agaricomycetes</taxon>
        <taxon>Agaricomycetidae</taxon>
        <taxon>Agaricales</taxon>
        <taxon>Marasmiineae</taxon>
        <taxon>Mycenaceae</taxon>
        <taxon>Mycena</taxon>
    </lineage>
</organism>
<evidence type="ECO:0000313" key="2">
    <source>
        <dbReference type="EMBL" id="KAJ7353706.1"/>
    </source>
</evidence>
<dbReference type="Proteomes" id="UP001218218">
    <property type="component" value="Unassembled WGS sequence"/>
</dbReference>
<dbReference type="AlphaFoldDB" id="A0AAD7ABQ9"/>
<reference evidence="2" key="1">
    <citation type="submission" date="2023-03" db="EMBL/GenBank/DDBJ databases">
        <title>Massive genome expansion in bonnet fungi (Mycena s.s.) driven by repeated elements and novel gene families across ecological guilds.</title>
        <authorList>
            <consortium name="Lawrence Berkeley National Laboratory"/>
            <person name="Harder C.B."/>
            <person name="Miyauchi S."/>
            <person name="Viragh M."/>
            <person name="Kuo A."/>
            <person name="Thoen E."/>
            <person name="Andreopoulos B."/>
            <person name="Lu D."/>
            <person name="Skrede I."/>
            <person name="Drula E."/>
            <person name="Henrissat B."/>
            <person name="Morin E."/>
            <person name="Kohler A."/>
            <person name="Barry K."/>
            <person name="LaButti K."/>
            <person name="Morin E."/>
            <person name="Salamov A."/>
            <person name="Lipzen A."/>
            <person name="Mereny Z."/>
            <person name="Hegedus B."/>
            <person name="Baldrian P."/>
            <person name="Stursova M."/>
            <person name="Weitz H."/>
            <person name="Taylor A."/>
            <person name="Grigoriev I.V."/>
            <person name="Nagy L.G."/>
            <person name="Martin F."/>
            <person name="Kauserud H."/>
        </authorList>
    </citation>
    <scope>NUCLEOTIDE SEQUENCE</scope>
    <source>
        <strain evidence="2">CBHHK002</strain>
    </source>
</reference>
<gene>
    <name evidence="2" type="ORF">DFH08DRAFT_805223</name>
</gene>
<feature type="compositionally biased region" description="Polar residues" evidence="1">
    <location>
        <begin position="571"/>
        <end position="586"/>
    </location>
</feature>
<evidence type="ECO:0000313" key="3">
    <source>
        <dbReference type="Proteomes" id="UP001218218"/>
    </source>
</evidence>
<comment type="caution">
    <text evidence="2">The sequence shown here is derived from an EMBL/GenBank/DDBJ whole genome shotgun (WGS) entry which is preliminary data.</text>
</comment>
<evidence type="ECO:0000256" key="1">
    <source>
        <dbReference type="SAM" id="MobiDB-lite"/>
    </source>
</evidence>
<feature type="region of interest" description="Disordered" evidence="1">
    <location>
        <begin position="571"/>
        <end position="600"/>
    </location>
</feature>
<keyword evidence="3" id="KW-1185">Reference proteome</keyword>
<sequence length="699" mass="75649">MDHLLCLASEHRKLSTPPFIGQTELLVLTSTAGYIAPATQNPIVWNWIMVINKLYIAMKDLRSLYKGCPVYILGCERPSLMPWILELLTPSLLVKLPADFLRAYGLSVPQLAVSVQDTAHQTASACERERAHLPLQGSRALLTRIETGGLVSSQMSMVIHAAGAAKSVNPSRIDAAAVDTPLTPSLPCMTTVAPVTLLHGREASSVELRGISTKPTNGLDHLTFEYMASADLACQQATDIANQSVLCTEDIVDHDECMSPSSPHLGRFGLEANLFIRVGKVMTAMQSLLTHVFGVAEIHCAWDGLVERLGIAQTIFDLYQQGCTNPERKACDAAAHRWVMQWARKDVALPIHQTPGARKHRGPSDVAQSATGGVIIPVTSPLLAVMCAPTPAGLLHLSSHPMEDGIGMGECTAASGHAHTQAVPVVAEKLEQAEFRASSHDSKLTSPDASKKQLNNCFAQQAPAQGTRRTPVTQGYGRWNPVQHFEVIASPSLVVDSFAPPVVVKNGGLKGVHEEFTNSDGAGTLTIHPLVCSCRKGLPRARASPIEPPPVLFQACLHKCPAPSMVELGGLNSTTPHSTVDSGRGSSESDEQGVVSKGEEVRTLVCGDRRRTSTAPRSGTVLRVVYGSGKQLRGFFRTYLESTRYNDGTATRPRRRLDAERPETHIPQATNFLNQFLLILYHFFLSDSPLSPQFLGLYF</sequence>
<dbReference type="EMBL" id="JARIHO010000011">
    <property type="protein sequence ID" value="KAJ7353706.1"/>
    <property type="molecule type" value="Genomic_DNA"/>
</dbReference>
<accession>A0AAD7ABQ9</accession>